<evidence type="ECO:0000313" key="8">
    <source>
        <dbReference type="EMBL" id="KOO21248.1"/>
    </source>
</evidence>
<keyword evidence="4" id="KW-1133">Transmembrane helix</keyword>
<dbReference type="InterPro" id="IPR011333">
    <property type="entry name" value="SKP1/BTB/POZ_sf"/>
</dbReference>
<accession>A0A0M0J4V8</accession>
<evidence type="ECO:0000256" key="3">
    <source>
        <dbReference type="ARBA" id="ARBA00022692"/>
    </source>
</evidence>
<evidence type="ECO:0000256" key="6">
    <source>
        <dbReference type="SAM" id="MobiDB-lite"/>
    </source>
</evidence>
<dbReference type="Pfam" id="PF01569">
    <property type="entry name" value="PAP2"/>
    <property type="match status" value="1"/>
</dbReference>
<dbReference type="PANTHER" id="PTHR10165">
    <property type="entry name" value="LIPID PHOSPHATE PHOSPHATASE"/>
    <property type="match status" value="1"/>
</dbReference>
<dbReference type="GO" id="GO:0046839">
    <property type="term" value="P:phospholipid dephosphorylation"/>
    <property type="evidence" value="ECO:0007669"/>
    <property type="project" value="TreeGrafter"/>
</dbReference>
<evidence type="ECO:0000256" key="4">
    <source>
        <dbReference type="ARBA" id="ARBA00022989"/>
    </source>
</evidence>
<dbReference type="GO" id="GO:0008195">
    <property type="term" value="F:phosphatidate phosphatase activity"/>
    <property type="evidence" value="ECO:0007669"/>
    <property type="project" value="TreeGrafter"/>
</dbReference>
<dbReference type="CDD" id="cd03390">
    <property type="entry name" value="PAP2_containing_1_like"/>
    <property type="match status" value="1"/>
</dbReference>
<gene>
    <name evidence="8" type="ORF">Ctob_006200</name>
</gene>
<dbReference type="InterPro" id="IPR000326">
    <property type="entry name" value="PAP2/HPO"/>
</dbReference>
<dbReference type="Gene3D" id="1.20.144.10">
    <property type="entry name" value="Phosphatidic acid phosphatase type 2/haloperoxidase"/>
    <property type="match status" value="1"/>
</dbReference>
<sequence>MSFDFGEFSVPTEDGEPQRLSWRDDPERSLSDWTIIVTCGARTQTFNVHKVMLAAGVQLSEYFKSVFTGGGRDLREGISKTTTLELEETAADAFPHYLDFAYTALGSTIPDTLQVKLLSEALKVGRLRPDFLARCVPVNGVCTGVASVVEEGRRSFPSGHSALSFAGLGFVSLCLGARLVQAPGRSGALWKLCVVALPWLLALHVALSRVADYWHHWEDVLVGSLLGHVAAYAAYRLRFVAPSAGLVPHYHLYAAHGGEVPDKRRAHTSPPEHV</sequence>
<dbReference type="SUPFAM" id="SSF48317">
    <property type="entry name" value="Acid phosphatase/Vanadium-dependent haloperoxidase"/>
    <property type="match status" value="1"/>
</dbReference>
<dbReference type="OrthoDB" id="10030083at2759"/>
<feature type="region of interest" description="Disordered" evidence="6">
    <location>
        <begin position="1"/>
        <end position="25"/>
    </location>
</feature>
<evidence type="ECO:0000256" key="2">
    <source>
        <dbReference type="ARBA" id="ARBA00008816"/>
    </source>
</evidence>
<dbReference type="Pfam" id="PF00651">
    <property type="entry name" value="BTB"/>
    <property type="match status" value="1"/>
</dbReference>
<dbReference type="GO" id="GO:0016020">
    <property type="term" value="C:membrane"/>
    <property type="evidence" value="ECO:0007669"/>
    <property type="project" value="UniProtKB-SubCell"/>
</dbReference>
<dbReference type="InterPro" id="IPR043216">
    <property type="entry name" value="PAP-like"/>
</dbReference>
<dbReference type="AlphaFoldDB" id="A0A0M0J4V8"/>
<dbReference type="SMART" id="SM00014">
    <property type="entry name" value="acidPPc"/>
    <property type="match status" value="1"/>
</dbReference>
<dbReference type="InterPro" id="IPR000210">
    <property type="entry name" value="BTB/POZ_dom"/>
</dbReference>
<comment type="caution">
    <text evidence="8">The sequence shown here is derived from an EMBL/GenBank/DDBJ whole genome shotgun (WGS) entry which is preliminary data.</text>
</comment>
<dbReference type="PROSITE" id="PS50097">
    <property type="entry name" value="BTB"/>
    <property type="match status" value="1"/>
</dbReference>
<dbReference type="Proteomes" id="UP000037460">
    <property type="component" value="Unassembled WGS sequence"/>
</dbReference>
<dbReference type="InterPro" id="IPR036938">
    <property type="entry name" value="PAP2/HPO_sf"/>
</dbReference>
<proteinExistence type="inferred from homology"/>
<evidence type="ECO:0000313" key="9">
    <source>
        <dbReference type="Proteomes" id="UP000037460"/>
    </source>
</evidence>
<protein>
    <submittedName>
        <fullName evidence="8">Lipid phosphate phosphatase 3</fullName>
    </submittedName>
</protein>
<dbReference type="PANTHER" id="PTHR10165:SF35">
    <property type="entry name" value="RE23632P"/>
    <property type="match status" value="1"/>
</dbReference>
<feature type="domain" description="BTB" evidence="7">
    <location>
        <begin position="31"/>
        <end position="103"/>
    </location>
</feature>
<evidence type="ECO:0000259" key="7">
    <source>
        <dbReference type="PROSITE" id="PS50097"/>
    </source>
</evidence>
<keyword evidence="9" id="KW-1185">Reference proteome</keyword>
<keyword evidence="3" id="KW-0812">Transmembrane</keyword>
<dbReference type="GO" id="GO:0006644">
    <property type="term" value="P:phospholipid metabolic process"/>
    <property type="evidence" value="ECO:0007669"/>
    <property type="project" value="InterPro"/>
</dbReference>
<evidence type="ECO:0000256" key="1">
    <source>
        <dbReference type="ARBA" id="ARBA00004141"/>
    </source>
</evidence>
<keyword evidence="5" id="KW-0472">Membrane</keyword>
<evidence type="ECO:0000256" key="5">
    <source>
        <dbReference type="ARBA" id="ARBA00023136"/>
    </source>
</evidence>
<comment type="similarity">
    <text evidence="2">Belongs to the PA-phosphatase related phosphoesterase family.</text>
</comment>
<organism evidence="8 9">
    <name type="scientific">Chrysochromulina tobinii</name>
    <dbReference type="NCBI Taxonomy" id="1460289"/>
    <lineage>
        <taxon>Eukaryota</taxon>
        <taxon>Haptista</taxon>
        <taxon>Haptophyta</taxon>
        <taxon>Prymnesiophyceae</taxon>
        <taxon>Prymnesiales</taxon>
        <taxon>Chrysochromulinaceae</taxon>
        <taxon>Chrysochromulina</taxon>
    </lineage>
</organism>
<name>A0A0M0J4V8_9EUKA</name>
<comment type="subcellular location">
    <subcellularLocation>
        <location evidence="1">Membrane</location>
        <topology evidence="1">Multi-pass membrane protein</topology>
    </subcellularLocation>
</comment>
<dbReference type="SUPFAM" id="SSF54695">
    <property type="entry name" value="POZ domain"/>
    <property type="match status" value="1"/>
</dbReference>
<reference evidence="9" key="1">
    <citation type="journal article" date="2015" name="PLoS Genet.">
        <title>Genome Sequence and Transcriptome Analyses of Chrysochromulina tobin: Metabolic Tools for Enhanced Algal Fitness in the Prominent Order Prymnesiales (Haptophyceae).</title>
        <authorList>
            <person name="Hovde B.T."/>
            <person name="Deodato C.R."/>
            <person name="Hunsperger H.M."/>
            <person name="Ryken S.A."/>
            <person name="Yost W."/>
            <person name="Jha R.K."/>
            <person name="Patterson J."/>
            <person name="Monnat R.J. Jr."/>
            <person name="Barlow S.B."/>
            <person name="Starkenburg S.R."/>
            <person name="Cattolico R.A."/>
        </authorList>
    </citation>
    <scope>NUCLEOTIDE SEQUENCE</scope>
    <source>
        <strain evidence="9">CCMP291</strain>
    </source>
</reference>
<dbReference type="EMBL" id="JWZX01003378">
    <property type="protein sequence ID" value="KOO21248.1"/>
    <property type="molecule type" value="Genomic_DNA"/>
</dbReference>